<evidence type="ECO:0000256" key="4">
    <source>
        <dbReference type="ARBA" id="ARBA00022821"/>
    </source>
</evidence>
<dbReference type="InterPro" id="IPR036388">
    <property type="entry name" value="WH-like_DNA-bd_sf"/>
</dbReference>
<keyword evidence="4" id="KW-0611">Plant defense</keyword>
<dbReference type="AlphaFoldDB" id="A0AAP0JRX5"/>
<keyword evidence="11" id="KW-1185">Reference proteome</keyword>
<dbReference type="InterPro" id="IPR058922">
    <property type="entry name" value="WHD_DRP"/>
</dbReference>
<dbReference type="Pfam" id="PF18052">
    <property type="entry name" value="Rx_N"/>
    <property type="match status" value="1"/>
</dbReference>
<name>A0AAP0JRX5_9MAGN</name>
<dbReference type="InterPro" id="IPR002182">
    <property type="entry name" value="NB-ARC"/>
</dbReference>
<dbReference type="InterPro" id="IPR041118">
    <property type="entry name" value="Rx_N"/>
</dbReference>
<dbReference type="GO" id="GO:0005524">
    <property type="term" value="F:ATP binding"/>
    <property type="evidence" value="ECO:0007669"/>
    <property type="project" value="UniProtKB-KW"/>
</dbReference>
<dbReference type="GO" id="GO:0006952">
    <property type="term" value="P:defense response"/>
    <property type="evidence" value="ECO:0007669"/>
    <property type="project" value="UniProtKB-KW"/>
</dbReference>
<dbReference type="InterPro" id="IPR032675">
    <property type="entry name" value="LRR_dom_sf"/>
</dbReference>
<sequence length="1158" mass="130828">MAEAIFINGVGMILKSVAAHVESQIAVAWGAKGELNKLRHKLVILQLVLDDAEKRQVREPLARYWLEKLKGVAYKAQDVMDDFSYETTRQEMEVPAVPHPLMRLFFDMVLNICSTSNPILFLVKMGRMIREINGEFNKIKIEMEEFNFIKGNVFIKSNVFIPGDAAYSGAVRVSGRLKSNSSSIDKSEIVGREAEYSRLVALLTDLDASVEQKRLSVLPIVGMGGLGKTTLAQLIYNDRGIKSYFKDLRMWVDVSQEFNVENILEGIVKNYGRRERSDIGEPSNKLTRIVQRKLDGKRFLLVLDNVWSADGEKWKNLEKPLVCGAMGSKIIVTTSRYEVASLMGTLETYVLKPLSEEDAWSLFKQRAFPSPKTSHQRQDLAEIGRLIVKRCGGVPLALNIIGSQLRSKREDLHEWLSVQNSETWNIEIMRKLMVSYLLLPSNLKQCFSYCSVFRKGESIEIQTLVQLWMAEGFINVPTGSSNQNENMLLEEDVGRQYAISLMNSCFFEPEKRDNWGDQVISFKMHDLVHDLAKFVVSPLDRTSVFTNSIKEGDARRLQVAFTKEGASTAMHDLGDLVTKVNSDSLRVLILNNLSFECLPIDKFSSIMNLKRLRVLILKHLVIEELLDSVASLKHLRYLDLSYTKVKVLPESFTALYNLQTLKLVCCEVTKLPSDFTRKLNKLRHLEIGGPFSALEEMPKELSRLKFLQTWPVFKVSKESGRHISELGPLKHLKGELLIDHLENVPDMKASKSANLASKQNIRQLNLTWSNRFINDGTSCNYDDVLEGLQPHRNLKALKISNFMGAKFPTWLTINTMLLPNLVEMELDGLDRCESLPAFGSLRLLRSLFMNGMRSVKRIGSEFYGYARPPFPSLKKLYISGFRRLEEWVEAPTLASCSSPSSSLSAFSFPVLEELKVYGSDQLNAMPTLFPMLTTLEVREIRGSIVTLLGTSGNLKALTSLAISTVLDLFNLPPKFLSNNKHLKHLEIVGCAGIQTIPAEELQCLTSLEELKIGGFLGPCDPITQLDHSFPFLSVPDGESSDKFLPRLKTLELRNSRIASLPNYLEHFTTIETLKIAEFPNIADLPDWLGNFSSLRELYLSHCHNLMHFPAAKAMQRLTSLTTLSMTMCNQLEARCMADGGEEWHKISHIPSILRQSHA</sequence>
<proteinExistence type="predicted"/>
<dbReference type="SUPFAM" id="SSF52047">
    <property type="entry name" value="RNI-like"/>
    <property type="match status" value="1"/>
</dbReference>
<evidence type="ECO:0000259" key="6">
    <source>
        <dbReference type="Pfam" id="PF00931"/>
    </source>
</evidence>
<dbReference type="Pfam" id="PF23559">
    <property type="entry name" value="WHD_DRP"/>
    <property type="match status" value="1"/>
</dbReference>
<feature type="domain" description="Disease resistance N-terminal" evidence="7">
    <location>
        <begin position="10"/>
        <end position="92"/>
    </location>
</feature>
<dbReference type="Gene3D" id="3.80.10.10">
    <property type="entry name" value="Ribonuclease Inhibitor"/>
    <property type="match status" value="2"/>
</dbReference>
<keyword evidence="2" id="KW-0677">Repeat</keyword>
<dbReference type="SUPFAM" id="SSF52540">
    <property type="entry name" value="P-loop containing nucleoside triphosphate hydrolases"/>
    <property type="match status" value="1"/>
</dbReference>
<evidence type="ECO:0000313" key="11">
    <source>
        <dbReference type="Proteomes" id="UP001417504"/>
    </source>
</evidence>
<organism evidence="10 11">
    <name type="scientific">Stephania japonica</name>
    <dbReference type="NCBI Taxonomy" id="461633"/>
    <lineage>
        <taxon>Eukaryota</taxon>
        <taxon>Viridiplantae</taxon>
        <taxon>Streptophyta</taxon>
        <taxon>Embryophyta</taxon>
        <taxon>Tracheophyta</taxon>
        <taxon>Spermatophyta</taxon>
        <taxon>Magnoliopsida</taxon>
        <taxon>Ranunculales</taxon>
        <taxon>Menispermaceae</taxon>
        <taxon>Menispermoideae</taxon>
        <taxon>Cissampelideae</taxon>
        <taxon>Stephania</taxon>
    </lineage>
</organism>
<dbReference type="GO" id="GO:0043531">
    <property type="term" value="F:ADP binding"/>
    <property type="evidence" value="ECO:0007669"/>
    <property type="project" value="InterPro"/>
</dbReference>
<dbReference type="PANTHER" id="PTHR36766:SF40">
    <property type="entry name" value="DISEASE RESISTANCE PROTEIN RGA3"/>
    <property type="match status" value="1"/>
</dbReference>
<dbReference type="InterPro" id="IPR042197">
    <property type="entry name" value="Apaf_helical"/>
</dbReference>
<dbReference type="PRINTS" id="PR00364">
    <property type="entry name" value="DISEASERSIST"/>
</dbReference>
<feature type="domain" description="R13L1/DRL21-like LRR repeat region" evidence="9">
    <location>
        <begin position="723"/>
        <end position="852"/>
    </location>
</feature>
<comment type="caution">
    <text evidence="10">The sequence shown here is derived from an EMBL/GenBank/DDBJ whole genome shotgun (WGS) entry which is preliminary data.</text>
</comment>
<evidence type="ECO:0000256" key="2">
    <source>
        <dbReference type="ARBA" id="ARBA00022737"/>
    </source>
</evidence>
<dbReference type="SMART" id="SM00369">
    <property type="entry name" value="LRR_TYP"/>
    <property type="match status" value="3"/>
</dbReference>
<keyword evidence="3" id="KW-0547">Nucleotide-binding</keyword>
<dbReference type="SUPFAM" id="SSF52058">
    <property type="entry name" value="L domain-like"/>
    <property type="match status" value="1"/>
</dbReference>
<dbReference type="Proteomes" id="UP001417504">
    <property type="component" value="Unassembled WGS sequence"/>
</dbReference>
<evidence type="ECO:0000256" key="1">
    <source>
        <dbReference type="ARBA" id="ARBA00022614"/>
    </source>
</evidence>
<evidence type="ECO:0008006" key="12">
    <source>
        <dbReference type="Google" id="ProtNLM"/>
    </source>
</evidence>
<dbReference type="FunFam" id="1.10.10.10:FF:000322">
    <property type="entry name" value="Probable disease resistance protein At1g63360"/>
    <property type="match status" value="1"/>
</dbReference>
<evidence type="ECO:0000256" key="5">
    <source>
        <dbReference type="ARBA" id="ARBA00022840"/>
    </source>
</evidence>
<evidence type="ECO:0000256" key="3">
    <source>
        <dbReference type="ARBA" id="ARBA00022741"/>
    </source>
</evidence>
<dbReference type="InterPro" id="IPR027417">
    <property type="entry name" value="P-loop_NTPase"/>
</dbReference>
<dbReference type="PANTHER" id="PTHR36766">
    <property type="entry name" value="PLANT BROAD-SPECTRUM MILDEW RESISTANCE PROTEIN RPW8"/>
    <property type="match status" value="1"/>
</dbReference>
<keyword evidence="5" id="KW-0067">ATP-binding</keyword>
<keyword evidence="1" id="KW-0433">Leucine-rich repeat</keyword>
<evidence type="ECO:0000313" key="10">
    <source>
        <dbReference type="EMBL" id="KAK9138781.1"/>
    </source>
</evidence>
<reference evidence="10 11" key="1">
    <citation type="submission" date="2024-01" db="EMBL/GenBank/DDBJ databases">
        <title>Genome assemblies of Stephania.</title>
        <authorList>
            <person name="Yang L."/>
        </authorList>
    </citation>
    <scope>NUCLEOTIDE SEQUENCE [LARGE SCALE GENOMIC DNA]</scope>
    <source>
        <strain evidence="10">QJT</strain>
        <tissue evidence="10">Leaf</tissue>
    </source>
</reference>
<gene>
    <name evidence="10" type="ORF">Sjap_009375</name>
</gene>
<dbReference type="Gene3D" id="1.10.8.430">
    <property type="entry name" value="Helical domain of apoptotic protease-activating factors"/>
    <property type="match status" value="1"/>
</dbReference>
<evidence type="ECO:0000259" key="9">
    <source>
        <dbReference type="Pfam" id="PF25019"/>
    </source>
</evidence>
<evidence type="ECO:0000259" key="7">
    <source>
        <dbReference type="Pfam" id="PF18052"/>
    </source>
</evidence>
<dbReference type="Gene3D" id="1.10.10.10">
    <property type="entry name" value="Winged helix-like DNA-binding domain superfamily/Winged helix DNA-binding domain"/>
    <property type="match status" value="1"/>
</dbReference>
<feature type="domain" description="NB-ARC" evidence="6">
    <location>
        <begin position="211"/>
        <end position="370"/>
    </location>
</feature>
<dbReference type="InterPro" id="IPR003591">
    <property type="entry name" value="Leu-rich_rpt_typical-subtyp"/>
</dbReference>
<dbReference type="Gene3D" id="3.40.50.300">
    <property type="entry name" value="P-loop containing nucleotide triphosphate hydrolases"/>
    <property type="match status" value="1"/>
</dbReference>
<feature type="domain" description="Disease resistance protein winged helix" evidence="8">
    <location>
        <begin position="452"/>
        <end position="532"/>
    </location>
</feature>
<protein>
    <recommendedName>
        <fullName evidence="12">Disease resistance protein RGA3</fullName>
    </recommendedName>
</protein>
<dbReference type="EMBL" id="JBBNAE010000003">
    <property type="protein sequence ID" value="KAK9138781.1"/>
    <property type="molecule type" value="Genomic_DNA"/>
</dbReference>
<dbReference type="GO" id="GO:0051707">
    <property type="term" value="P:response to other organism"/>
    <property type="evidence" value="ECO:0007669"/>
    <property type="project" value="UniProtKB-ARBA"/>
</dbReference>
<accession>A0AAP0JRX5</accession>
<dbReference type="Pfam" id="PF00931">
    <property type="entry name" value="NB-ARC"/>
    <property type="match status" value="1"/>
</dbReference>
<dbReference type="Pfam" id="PF25019">
    <property type="entry name" value="LRR_R13L1-DRL21"/>
    <property type="match status" value="1"/>
</dbReference>
<evidence type="ECO:0000259" key="8">
    <source>
        <dbReference type="Pfam" id="PF23559"/>
    </source>
</evidence>
<dbReference type="InterPro" id="IPR056789">
    <property type="entry name" value="LRR_R13L1-DRL21"/>
</dbReference>
<dbReference type="Gene3D" id="1.20.5.4130">
    <property type="match status" value="1"/>
</dbReference>